<protein>
    <recommendedName>
        <fullName evidence="9">Cyclic GMP-AMP synthase</fullName>
    </recommendedName>
</protein>
<dbReference type="Pfam" id="PF18134">
    <property type="entry name" value="AGS_C"/>
    <property type="match status" value="1"/>
</dbReference>
<evidence type="ECO:0000256" key="4">
    <source>
        <dbReference type="ARBA" id="ARBA00022741"/>
    </source>
</evidence>
<dbReference type="EMBL" id="LJKE01000094">
    <property type="protein sequence ID" value="KZD56626.1"/>
    <property type="molecule type" value="Genomic_DNA"/>
</dbReference>
<accession>A0A164LQ92</accession>
<sequence length="467" mass="54718">MSMYDLSGKFNTFYSTHVVLKKDQKNELYEKKKLNIQRLKAGLIAYNEEFGTDYKMAEEPVIQGSVAMHTVTQNESNDYDIDVAIVFEKDNFPDTTLLAKRVIEKALLKKCSGFTIAPKAHTNCVRIVYKDGYHIDFAIYRRFKKDEQDNEYTYEHCGSKWRERNPRSITKWFMEQNKNHNSRLREIVRLMKMFSKSREKWEMPGGLIQSVLADEKCESTYTRLDERFYYTIKSIKERLDNDKEVFNPTDKSQSLTLVQKDITKIGNLHTRLTTYLSKLDILFQSTCTEAQAIAAWNDFFQHSYWNDLQENRSLSEVSKSYTLAPEPYYNFRETEEFIEYVAAINLKNELHLECNIVKGDKFLGKLSDVLKQNQTLDRGLGLYFTANTNALPPYTVYWKVKNRGNVAKSKDMIRGELTPSRIPENALFHYEETEFNGDHFVECFIIKNGVCIARNKIKVPIRVKQKI</sequence>
<comment type="caution">
    <text evidence="13">The sequence shown here is derived from an EMBL/GenBank/DDBJ whole genome shotgun (WGS) entry which is preliminary data.</text>
</comment>
<evidence type="ECO:0000256" key="8">
    <source>
        <dbReference type="ARBA" id="ARBA00023118"/>
    </source>
</evidence>
<evidence type="ECO:0000313" key="14">
    <source>
        <dbReference type="Proteomes" id="UP000076482"/>
    </source>
</evidence>
<organism evidence="13 14">
    <name type="scientific">Bacillus cereus</name>
    <dbReference type="NCBI Taxonomy" id="1396"/>
    <lineage>
        <taxon>Bacteria</taxon>
        <taxon>Bacillati</taxon>
        <taxon>Bacillota</taxon>
        <taxon>Bacilli</taxon>
        <taxon>Bacillales</taxon>
        <taxon>Bacillaceae</taxon>
        <taxon>Bacillus</taxon>
        <taxon>Bacillus cereus group</taxon>
    </lineage>
</organism>
<dbReference type="InterPro" id="IPR006116">
    <property type="entry name" value="NT_2-5OAS_ClassI-CCAase"/>
</dbReference>
<keyword evidence="6" id="KW-0460">Magnesium</keyword>
<dbReference type="CDD" id="cd05400">
    <property type="entry name" value="NT_2-5OAS_ClassI-CCAase"/>
    <property type="match status" value="1"/>
</dbReference>
<dbReference type="GO" id="GO:0046872">
    <property type="term" value="F:metal ion binding"/>
    <property type="evidence" value="ECO:0007669"/>
    <property type="project" value="UniProtKB-KW"/>
</dbReference>
<keyword evidence="7" id="KW-0546">Nucleotide metabolism</keyword>
<dbReference type="PATRIC" id="fig|1396.535.peg.2030"/>
<evidence type="ECO:0000256" key="3">
    <source>
        <dbReference type="ARBA" id="ARBA00022723"/>
    </source>
</evidence>
<evidence type="ECO:0000313" key="13">
    <source>
        <dbReference type="EMBL" id="KZD56626.1"/>
    </source>
</evidence>
<keyword evidence="2" id="KW-0548">Nucleotidyltransferase</keyword>
<evidence type="ECO:0000259" key="12">
    <source>
        <dbReference type="Pfam" id="PF21654"/>
    </source>
</evidence>
<evidence type="ECO:0000256" key="6">
    <source>
        <dbReference type="ARBA" id="ARBA00022842"/>
    </source>
</evidence>
<dbReference type="Proteomes" id="UP000076482">
    <property type="component" value="Unassembled WGS sequence"/>
</dbReference>
<keyword evidence="3" id="KW-0479">Metal-binding</keyword>
<dbReference type="InterPro" id="IPR040511">
    <property type="entry name" value="AGS_C"/>
</dbReference>
<dbReference type="GO" id="GO:0009117">
    <property type="term" value="P:nucleotide metabolic process"/>
    <property type="evidence" value="ECO:0007669"/>
    <property type="project" value="UniProtKB-KW"/>
</dbReference>
<dbReference type="GO" id="GO:0016779">
    <property type="term" value="F:nucleotidyltransferase activity"/>
    <property type="evidence" value="ECO:0007669"/>
    <property type="project" value="UniProtKB-KW"/>
</dbReference>
<dbReference type="RefSeq" id="WP_063262686.1">
    <property type="nucleotide sequence ID" value="NZ_LJKE01000094.1"/>
</dbReference>
<reference evidence="13 14" key="1">
    <citation type="submission" date="2015-09" db="EMBL/GenBank/DDBJ databases">
        <title>Bacillus cereus food isolates.</title>
        <authorList>
            <person name="Boekhorst J."/>
        </authorList>
    </citation>
    <scope>NUCLEOTIDE SEQUENCE [LARGE SCALE GENOMIC DNA]</scope>
    <source>
        <strain evidence="13 14">B4088</strain>
    </source>
</reference>
<dbReference type="GO" id="GO:0005524">
    <property type="term" value="F:ATP binding"/>
    <property type="evidence" value="ECO:0007669"/>
    <property type="project" value="UniProtKB-KW"/>
</dbReference>
<evidence type="ECO:0000256" key="10">
    <source>
        <dbReference type="ARBA" id="ARBA00048304"/>
    </source>
</evidence>
<evidence type="ECO:0000256" key="1">
    <source>
        <dbReference type="ARBA" id="ARBA00022679"/>
    </source>
</evidence>
<dbReference type="GO" id="GO:0051607">
    <property type="term" value="P:defense response to virus"/>
    <property type="evidence" value="ECO:0007669"/>
    <property type="project" value="UniProtKB-KW"/>
</dbReference>
<evidence type="ECO:0000256" key="9">
    <source>
        <dbReference type="ARBA" id="ARBA00044145"/>
    </source>
</evidence>
<feature type="domain" description="Adenylyl/Guanylyl and SMODS C-terminal sensor" evidence="11">
    <location>
        <begin position="333"/>
        <end position="462"/>
    </location>
</feature>
<keyword evidence="1" id="KW-0808">Transferase</keyword>
<feature type="domain" description="Cyclic GMP-AMP synthase DncV-like nucleotidyltransferase" evidence="12">
    <location>
        <begin position="61"/>
        <end position="140"/>
    </location>
</feature>
<evidence type="ECO:0000259" key="11">
    <source>
        <dbReference type="Pfam" id="PF18134"/>
    </source>
</evidence>
<keyword evidence="8" id="KW-0051">Antiviral defense</keyword>
<name>A0A164LQ92_BACCE</name>
<dbReference type="Pfam" id="PF21654">
    <property type="entry name" value="DncV-like_NTFase"/>
    <property type="match status" value="1"/>
</dbReference>
<keyword evidence="5" id="KW-0067">ATP-binding</keyword>
<keyword evidence="4" id="KW-0547">Nucleotide-binding</keyword>
<dbReference type="AlphaFoldDB" id="A0A164LQ92"/>
<evidence type="ECO:0000256" key="7">
    <source>
        <dbReference type="ARBA" id="ARBA00023080"/>
    </source>
</evidence>
<evidence type="ECO:0000256" key="2">
    <source>
        <dbReference type="ARBA" id="ARBA00022695"/>
    </source>
</evidence>
<evidence type="ECO:0000256" key="5">
    <source>
        <dbReference type="ARBA" id="ARBA00022840"/>
    </source>
</evidence>
<dbReference type="InterPro" id="IPR048445">
    <property type="entry name" value="DncV-like_NTFase"/>
</dbReference>
<proteinExistence type="predicted"/>
<comment type="catalytic activity">
    <reaction evidence="10">
        <text>GTP + ATP = 3',3'-cGAMP + 2 diphosphate</text>
        <dbReference type="Rhea" id="RHEA:35647"/>
        <dbReference type="ChEBI" id="CHEBI:30616"/>
        <dbReference type="ChEBI" id="CHEBI:33019"/>
        <dbReference type="ChEBI" id="CHEBI:37565"/>
        <dbReference type="ChEBI" id="CHEBI:71501"/>
    </reaction>
    <physiologicalReaction direction="left-to-right" evidence="10">
        <dbReference type="Rhea" id="RHEA:35648"/>
    </physiologicalReaction>
</comment>
<gene>
    <name evidence="13" type="ORF">B4088_5070</name>
</gene>